<evidence type="ECO:0000313" key="2">
    <source>
        <dbReference type="EMBL" id="KIK62163.1"/>
    </source>
</evidence>
<sequence length="277" mass="32111">MRADTHGFRGVHEGHRLVLGPDGLPAQWDSSTPNDILLVRGPDDNVTERLLNLGVVTPCFGGFQIQIPDIQTLIGYREGMALGTSSTNYLPHSLEDFPGPAKDYPIGTHFDLRPYWAYTMARDLESWRRIPVCYRPLPRRHELVKHSDLILDCKLSKYPVISSKRYICYIYWYFEPPWTMKIGRTVNMKKRMWAWHLLCPNPLRVWLGAFVTAFGYGAETLTHWHIEKAAYDRPLKECLACRKMHREVFIDLQGLELMDKMILHTVRKVAQAFPSEL</sequence>
<evidence type="ECO:0000259" key="1">
    <source>
        <dbReference type="Pfam" id="PF10544"/>
    </source>
</evidence>
<dbReference type="Pfam" id="PF10544">
    <property type="entry name" value="T5orf172"/>
    <property type="match status" value="1"/>
</dbReference>
<dbReference type="EMBL" id="KN834768">
    <property type="protein sequence ID" value="KIK62163.1"/>
    <property type="molecule type" value="Genomic_DNA"/>
</dbReference>
<dbReference type="Proteomes" id="UP000053593">
    <property type="component" value="Unassembled WGS sequence"/>
</dbReference>
<dbReference type="HOGENOM" id="CLU_081637_0_0_1"/>
<dbReference type="OrthoDB" id="2417614at2759"/>
<evidence type="ECO:0000313" key="3">
    <source>
        <dbReference type="Proteomes" id="UP000053593"/>
    </source>
</evidence>
<feature type="domain" description="Bacteriophage T5 Orf172 DNA-binding" evidence="1">
    <location>
        <begin position="166"/>
        <end position="250"/>
    </location>
</feature>
<proteinExistence type="predicted"/>
<protein>
    <recommendedName>
        <fullName evidence="1">Bacteriophage T5 Orf172 DNA-binding domain-containing protein</fullName>
    </recommendedName>
</protein>
<dbReference type="AlphaFoldDB" id="A0A0D0CZV0"/>
<accession>A0A0D0CZV0</accession>
<reference evidence="2 3" key="1">
    <citation type="submission" date="2014-04" db="EMBL/GenBank/DDBJ databases">
        <title>Evolutionary Origins and Diversification of the Mycorrhizal Mutualists.</title>
        <authorList>
            <consortium name="DOE Joint Genome Institute"/>
            <consortium name="Mycorrhizal Genomics Consortium"/>
            <person name="Kohler A."/>
            <person name="Kuo A."/>
            <person name="Nagy L.G."/>
            <person name="Floudas D."/>
            <person name="Copeland A."/>
            <person name="Barry K.W."/>
            <person name="Cichocki N."/>
            <person name="Veneault-Fourrey C."/>
            <person name="LaButti K."/>
            <person name="Lindquist E.A."/>
            <person name="Lipzen A."/>
            <person name="Lundell T."/>
            <person name="Morin E."/>
            <person name="Murat C."/>
            <person name="Riley R."/>
            <person name="Ohm R."/>
            <person name="Sun H."/>
            <person name="Tunlid A."/>
            <person name="Henrissat B."/>
            <person name="Grigoriev I.V."/>
            <person name="Hibbett D.S."/>
            <person name="Martin F."/>
        </authorList>
    </citation>
    <scope>NUCLEOTIDE SEQUENCE [LARGE SCALE GENOMIC DNA]</scope>
    <source>
        <strain evidence="2 3">FD-317 M1</strain>
    </source>
</reference>
<dbReference type="InterPro" id="IPR018306">
    <property type="entry name" value="Phage_T5_Orf172_DNA-bd"/>
</dbReference>
<keyword evidence="3" id="KW-1185">Reference proteome</keyword>
<name>A0A0D0CZV0_9AGAR</name>
<organism evidence="2 3">
    <name type="scientific">Collybiopsis luxurians FD-317 M1</name>
    <dbReference type="NCBI Taxonomy" id="944289"/>
    <lineage>
        <taxon>Eukaryota</taxon>
        <taxon>Fungi</taxon>
        <taxon>Dikarya</taxon>
        <taxon>Basidiomycota</taxon>
        <taxon>Agaricomycotina</taxon>
        <taxon>Agaricomycetes</taxon>
        <taxon>Agaricomycetidae</taxon>
        <taxon>Agaricales</taxon>
        <taxon>Marasmiineae</taxon>
        <taxon>Omphalotaceae</taxon>
        <taxon>Collybiopsis</taxon>
        <taxon>Collybiopsis luxurians</taxon>
    </lineage>
</organism>
<gene>
    <name evidence="2" type="ORF">GYMLUDRAFT_242852</name>
</gene>